<reference evidence="1" key="1">
    <citation type="journal article" date="2022" name="Arch. Microbiol.">
        <title>Bacteroides muris sp. nov. isolated from the cecum of wild-derived house mice.</title>
        <authorList>
            <person name="Fokt H."/>
            <person name="Unni R."/>
            <person name="Repnik U."/>
            <person name="Schmitz R.A."/>
            <person name="Bramkamp M."/>
            <person name="Baines J.F."/>
            <person name="Unterweger D."/>
        </authorList>
    </citation>
    <scope>NUCLEOTIDE SEQUENCE</scope>
    <source>
        <strain evidence="1">KH365_2</strain>
    </source>
</reference>
<dbReference type="RefSeq" id="WP_119992709.1">
    <property type="nucleotide sequence ID" value="NZ_JAMZED010000062.1"/>
</dbReference>
<dbReference type="Proteomes" id="UP001143192">
    <property type="component" value="Unassembled WGS sequence"/>
</dbReference>
<dbReference type="EMBL" id="JAMZED010000062">
    <property type="protein sequence ID" value="MCR6506205.1"/>
    <property type="molecule type" value="Genomic_DNA"/>
</dbReference>
<keyword evidence="2" id="KW-1185">Reference proteome</keyword>
<organism evidence="1 2">
    <name type="scientific">Bacteroides muris</name>
    <name type="common">ex Fokt et al. 2023</name>
    <dbReference type="NCBI Taxonomy" id="2937417"/>
    <lineage>
        <taxon>Bacteria</taxon>
        <taxon>Pseudomonadati</taxon>
        <taxon>Bacteroidota</taxon>
        <taxon>Bacteroidia</taxon>
        <taxon>Bacteroidales</taxon>
        <taxon>Bacteroidaceae</taxon>
        <taxon>Bacteroides</taxon>
    </lineage>
</organism>
<evidence type="ECO:0008006" key="3">
    <source>
        <dbReference type="Google" id="ProtNLM"/>
    </source>
</evidence>
<comment type="caution">
    <text evidence="1">The sequence shown here is derived from an EMBL/GenBank/DDBJ whole genome shotgun (WGS) entry which is preliminary data.</text>
</comment>
<accession>A0A9X2SUI0</accession>
<evidence type="ECO:0000313" key="2">
    <source>
        <dbReference type="Proteomes" id="UP001143192"/>
    </source>
</evidence>
<dbReference type="PROSITE" id="PS51257">
    <property type="entry name" value="PROKAR_LIPOPROTEIN"/>
    <property type="match status" value="1"/>
</dbReference>
<protein>
    <recommendedName>
        <fullName evidence="3">Lipoprotein</fullName>
    </recommendedName>
</protein>
<gene>
    <name evidence="1" type="ORF">M1B79_16445</name>
</gene>
<proteinExistence type="predicted"/>
<sequence>MKKILFLMVAAALAIVGCSQKQKSISDMTPMEKEVYVDSLVNVASGIDGVTLRENRKNALEILRKEYPNLENRWKRMEECINNMELYSE</sequence>
<evidence type="ECO:0000313" key="1">
    <source>
        <dbReference type="EMBL" id="MCR6506205.1"/>
    </source>
</evidence>
<name>A0A9X2SUI0_9BACE</name>
<dbReference type="AlphaFoldDB" id="A0A9X2SUI0"/>
<reference evidence="1" key="2">
    <citation type="submission" date="2022-04" db="EMBL/GenBank/DDBJ databases">
        <authorList>
            <person name="Fokt H."/>
            <person name="Baines J."/>
        </authorList>
    </citation>
    <scope>NUCLEOTIDE SEQUENCE</scope>
    <source>
        <strain evidence="1">KH365_2</strain>
    </source>
</reference>